<dbReference type="Proteomes" id="UP000054359">
    <property type="component" value="Unassembled WGS sequence"/>
</dbReference>
<dbReference type="GO" id="GO:0015031">
    <property type="term" value="P:protein transport"/>
    <property type="evidence" value="ECO:0007669"/>
    <property type="project" value="UniProtKB-KW"/>
</dbReference>
<feature type="compositionally biased region" description="Acidic residues" evidence="11">
    <location>
        <begin position="297"/>
        <end position="308"/>
    </location>
</feature>
<dbReference type="FunFam" id="1.10.10.1440:FF:000001">
    <property type="entry name" value="phosphorylated adapter RNA export protein-like"/>
    <property type="match status" value="1"/>
</dbReference>
<feature type="region of interest" description="Disordered" evidence="11">
    <location>
        <begin position="1"/>
        <end position="47"/>
    </location>
</feature>
<dbReference type="EMBL" id="KK118398">
    <property type="protein sequence ID" value="KFM72881.1"/>
    <property type="molecule type" value="Genomic_DNA"/>
</dbReference>
<dbReference type="AlphaFoldDB" id="A0A087U692"/>
<dbReference type="InterPro" id="IPR039047">
    <property type="entry name" value="PHAX"/>
</dbReference>
<dbReference type="GO" id="GO:0005634">
    <property type="term" value="C:nucleus"/>
    <property type="evidence" value="ECO:0007669"/>
    <property type="project" value="UniProtKB-SubCell"/>
</dbReference>
<gene>
    <name evidence="13" type="ORF">X975_04281</name>
</gene>
<dbReference type="OMA" id="ADEISFX"/>
<dbReference type="GO" id="GO:0003723">
    <property type="term" value="F:RNA binding"/>
    <property type="evidence" value="ECO:0007669"/>
    <property type="project" value="UniProtKB-KW"/>
</dbReference>
<dbReference type="PANTHER" id="PTHR13135">
    <property type="entry name" value="CYTOSOLIC RESINIFERATOXIN BINDING PROTEIN RBP-26"/>
    <property type="match status" value="1"/>
</dbReference>
<evidence type="ECO:0000256" key="3">
    <source>
        <dbReference type="ARBA" id="ARBA00006094"/>
    </source>
</evidence>
<dbReference type="PANTHER" id="PTHR13135:SF0">
    <property type="entry name" value="PHOSPHORYLATED ADAPTER RNA EXPORT PROTEIN"/>
    <property type="match status" value="1"/>
</dbReference>
<evidence type="ECO:0000259" key="12">
    <source>
        <dbReference type="Pfam" id="PF10258"/>
    </source>
</evidence>
<organism evidence="13 14">
    <name type="scientific">Stegodyphus mimosarum</name>
    <name type="common">African social velvet spider</name>
    <dbReference type="NCBI Taxonomy" id="407821"/>
    <lineage>
        <taxon>Eukaryota</taxon>
        <taxon>Metazoa</taxon>
        <taxon>Ecdysozoa</taxon>
        <taxon>Arthropoda</taxon>
        <taxon>Chelicerata</taxon>
        <taxon>Arachnida</taxon>
        <taxon>Araneae</taxon>
        <taxon>Araneomorphae</taxon>
        <taxon>Entelegynae</taxon>
        <taxon>Eresoidea</taxon>
        <taxon>Eresidae</taxon>
        <taxon>Stegodyphus</taxon>
    </lineage>
</organism>
<keyword evidence="8" id="KW-0653">Protein transport</keyword>
<comment type="similarity">
    <text evidence="3">Belongs to the PHAX family.</text>
</comment>
<dbReference type="GO" id="GO:0006408">
    <property type="term" value="P:snRNA export from nucleus"/>
    <property type="evidence" value="ECO:0007669"/>
    <property type="project" value="InterPro"/>
</dbReference>
<keyword evidence="14" id="KW-1185">Reference proteome</keyword>
<keyword evidence="5" id="KW-0813">Transport</keyword>
<evidence type="ECO:0000256" key="4">
    <source>
        <dbReference type="ARBA" id="ARBA00016856"/>
    </source>
</evidence>
<sequence>MEAIVGYRGKQSSSSDSDSEDSDKECTFWKRASRKPNNDDVAEKTSTGISPSVESCIETTTFQNVTNPVEHSTSQQQKRKRNTIWSDVLEDQLIAEDLGGVLLKNKPKGYGSRGHESYDYTLSYQYHKAKGDLDNRMSADEYSGESETNSRTSSDFKKFYMRNLPKLDGAETAAAWKIVGILNEKKKYLIFRVVKMLGIEKAMKLLKMTEEIEDNGGMMIKNNARRRTPGGVYFQLIKNDKSIDKEVLNKIFEGEMSSFEAKKFYDQNRKNKQSSWKKKKKKPKTSKGDKNTKQLEESGETMLDEQMDMDSKDVESLLEQNAVDIPIETDKLNAAILDNCAVNSTKEDLEDGEILD</sequence>
<evidence type="ECO:0000256" key="6">
    <source>
        <dbReference type="ARBA" id="ARBA00022490"/>
    </source>
</evidence>
<dbReference type="OrthoDB" id="20573at2759"/>
<evidence type="ECO:0000256" key="11">
    <source>
        <dbReference type="SAM" id="MobiDB-lite"/>
    </source>
</evidence>
<evidence type="ECO:0000256" key="7">
    <source>
        <dbReference type="ARBA" id="ARBA00022884"/>
    </source>
</evidence>
<accession>A0A087U692</accession>
<comment type="subcellular location">
    <subcellularLocation>
        <location evidence="2">Cytoplasm</location>
    </subcellularLocation>
    <subcellularLocation>
        <location evidence="1">Nucleus</location>
    </subcellularLocation>
</comment>
<evidence type="ECO:0000256" key="8">
    <source>
        <dbReference type="ARBA" id="ARBA00022927"/>
    </source>
</evidence>
<evidence type="ECO:0000256" key="9">
    <source>
        <dbReference type="ARBA" id="ARBA00023242"/>
    </source>
</evidence>
<keyword evidence="6" id="KW-0963">Cytoplasm</keyword>
<feature type="compositionally biased region" description="Basic and acidic residues" evidence="11">
    <location>
        <begin position="286"/>
        <end position="296"/>
    </location>
</feature>
<reference evidence="13 14" key="1">
    <citation type="submission" date="2013-11" db="EMBL/GenBank/DDBJ databases">
        <title>Genome sequencing of Stegodyphus mimosarum.</title>
        <authorList>
            <person name="Bechsgaard J."/>
        </authorList>
    </citation>
    <scope>NUCLEOTIDE SEQUENCE [LARGE SCALE GENOMIC DNA]</scope>
</reference>
<dbReference type="Pfam" id="PF10258">
    <property type="entry name" value="PHAX_RNA-bd"/>
    <property type="match status" value="1"/>
</dbReference>
<dbReference type="InterPro" id="IPR038092">
    <property type="entry name" value="PHAX_RNA-binding_sf"/>
</dbReference>
<evidence type="ECO:0000256" key="2">
    <source>
        <dbReference type="ARBA" id="ARBA00004496"/>
    </source>
</evidence>
<protein>
    <recommendedName>
        <fullName evidence="4">Phosphorylated adapter RNA export protein</fullName>
    </recommendedName>
    <alternativeName>
        <fullName evidence="10">RNA U small nuclear RNA export adapter protein</fullName>
    </alternativeName>
</protein>
<evidence type="ECO:0000313" key="13">
    <source>
        <dbReference type="EMBL" id="KFM72881.1"/>
    </source>
</evidence>
<dbReference type="Gene3D" id="1.10.10.1440">
    <property type="entry name" value="PHAX RNA-binding domain"/>
    <property type="match status" value="1"/>
</dbReference>
<evidence type="ECO:0000313" key="14">
    <source>
        <dbReference type="Proteomes" id="UP000054359"/>
    </source>
</evidence>
<evidence type="ECO:0000256" key="5">
    <source>
        <dbReference type="ARBA" id="ARBA00022448"/>
    </source>
</evidence>
<keyword evidence="7" id="KW-0694">RNA-binding</keyword>
<dbReference type="STRING" id="407821.A0A087U692"/>
<name>A0A087U692_STEMI</name>
<feature type="region of interest" description="Disordered" evidence="11">
    <location>
        <begin position="270"/>
        <end position="315"/>
    </location>
</feature>
<evidence type="ECO:0000256" key="1">
    <source>
        <dbReference type="ARBA" id="ARBA00004123"/>
    </source>
</evidence>
<dbReference type="GO" id="GO:0005737">
    <property type="term" value="C:cytoplasm"/>
    <property type="evidence" value="ECO:0007669"/>
    <property type="project" value="UniProtKB-SubCell"/>
</dbReference>
<evidence type="ECO:0000256" key="10">
    <source>
        <dbReference type="ARBA" id="ARBA00030834"/>
    </source>
</evidence>
<dbReference type="InterPro" id="IPR019385">
    <property type="entry name" value="PHAX_RNA-binding_domain"/>
</dbReference>
<keyword evidence="9" id="KW-0539">Nucleus</keyword>
<feature type="domain" description="Phosphorylated adapter RNA export protein RNA-binding" evidence="12">
    <location>
        <begin position="177"/>
        <end position="255"/>
    </location>
</feature>
<feature type="non-terminal residue" evidence="13">
    <location>
        <position position="356"/>
    </location>
</feature>
<feature type="compositionally biased region" description="Basic residues" evidence="11">
    <location>
        <begin position="270"/>
        <end position="285"/>
    </location>
</feature>
<proteinExistence type="inferred from homology"/>